<sequence>MVGTNVLHSTDTIRELHSIHYTHQYWVIAYSKQIRLSEYKMMPFTGSNNESGRERTSSVMYYFLNLIIYYIHVQQWKEPHSKIAFQCNNNTIFVIKHYF</sequence>
<accession>A0ABP0E6Z1</accession>
<dbReference type="EMBL" id="OZ004253">
    <property type="protein sequence ID" value="CAK7894126.1"/>
    <property type="molecule type" value="Genomic_DNA"/>
</dbReference>
<organism evidence="1 2">
    <name type="scientific">[Candida] anglica</name>
    <dbReference type="NCBI Taxonomy" id="148631"/>
    <lineage>
        <taxon>Eukaryota</taxon>
        <taxon>Fungi</taxon>
        <taxon>Dikarya</taxon>
        <taxon>Ascomycota</taxon>
        <taxon>Saccharomycotina</taxon>
        <taxon>Pichiomycetes</taxon>
        <taxon>Debaryomycetaceae</taxon>
        <taxon>Kurtzmaniella</taxon>
    </lineage>
</organism>
<gene>
    <name evidence="1" type="ORF">CAAN4_A11056</name>
</gene>
<name>A0ABP0E6Z1_9ASCO</name>
<evidence type="ECO:0000313" key="1">
    <source>
        <dbReference type="EMBL" id="CAK7894126.1"/>
    </source>
</evidence>
<keyword evidence="2" id="KW-1185">Reference proteome</keyword>
<protein>
    <submittedName>
        <fullName evidence="1">Uncharacterized protein</fullName>
    </submittedName>
</protein>
<proteinExistence type="predicted"/>
<evidence type="ECO:0000313" key="2">
    <source>
        <dbReference type="Proteomes" id="UP001497600"/>
    </source>
</evidence>
<reference evidence="1 2" key="1">
    <citation type="submission" date="2024-01" db="EMBL/GenBank/DDBJ databases">
        <authorList>
            <consortium name="Genoscope - CEA"/>
            <person name="William W."/>
        </authorList>
    </citation>
    <scope>NUCLEOTIDE SEQUENCE [LARGE SCALE GENOMIC DNA]</scope>
    <source>
        <strain evidence="1 2">29B2s-10</strain>
    </source>
</reference>
<dbReference type="Proteomes" id="UP001497600">
    <property type="component" value="Chromosome A"/>
</dbReference>